<protein>
    <submittedName>
        <fullName evidence="2">Uncharacterized protein</fullName>
    </submittedName>
</protein>
<evidence type="ECO:0000313" key="3">
    <source>
        <dbReference type="Proteomes" id="UP001190465"/>
    </source>
</evidence>
<feature type="transmembrane region" description="Helical" evidence="1">
    <location>
        <begin position="30"/>
        <end position="50"/>
    </location>
</feature>
<gene>
    <name evidence="2" type="ORF">MU0053_003678</name>
</gene>
<sequence>MLPTVGRETMLDELRRVLNFRVSVEQLIELALWLAIPYLLAGVVFTFFNAEAVDRYQARLETQLPAGANLLAFGHTTAMWPVLLVAPDVCR</sequence>
<name>A0ABM9M0E0_9MYCO</name>
<organism evidence="2 3">
    <name type="scientific">[Mycobacterium] burgundiense</name>
    <dbReference type="NCBI Taxonomy" id="3064286"/>
    <lineage>
        <taxon>Bacteria</taxon>
        <taxon>Bacillati</taxon>
        <taxon>Actinomycetota</taxon>
        <taxon>Actinomycetes</taxon>
        <taxon>Mycobacteriales</taxon>
        <taxon>Mycobacteriaceae</taxon>
        <taxon>Mycolicibacterium</taxon>
    </lineage>
</organism>
<proteinExistence type="predicted"/>
<reference evidence="2 3" key="1">
    <citation type="submission" date="2023-08" db="EMBL/GenBank/DDBJ databases">
        <authorList>
            <person name="Folkvardsen B D."/>
            <person name="Norman A."/>
        </authorList>
    </citation>
    <scope>NUCLEOTIDE SEQUENCE [LARGE SCALE GENOMIC DNA]</scope>
    <source>
        <strain evidence="2 3">Mu0053</strain>
    </source>
</reference>
<keyword evidence="1" id="KW-0812">Transmembrane</keyword>
<keyword evidence="1" id="KW-1133">Transmembrane helix</keyword>
<dbReference type="RefSeq" id="WP_308479043.1">
    <property type="nucleotide sequence ID" value="NZ_OY726397.1"/>
</dbReference>
<keyword evidence="3" id="KW-1185">Reference proteome</keyword>
<dbReference type="Proteomes" id="UP001190465">
    <property type="component" value="Chromosome"/>
</dbReference>
<evidence type="ECO:0000256" key="1">
    <source>
        <dbReference type="SAM" id="Phobius"/>
    </source>
</evidence>
<accession>A0ABM9M0E0</accession>
<keyword evidence="1" id="KW-0472">Membrane</keyword>
<evidence type="ECO:0000313" key="2">
    <source>
        <dbReference type="EMBL" id="CAJ1507936.1"/>
    </source>
</evidence>
<dbReference type="EMBL" id="OY726397">
    <property type="protein sequence ID" value="CAJ1507936.1"/>
    <property type="molecule type" value="Genomic_DNA"/>
</dbReference>